<accession>A0A9P7S0V1</accession>
<dbReference type="AlphaFoldDB" id="A0A9P7S0V1"/>
<dbReference type="GeneID" id="66076113"/>
<dbReference type="EMBL" id="CM032184">
    <property type="protein sequence ID" value="KAG7093356.1"/>
    <property type="molecule type" value="Genomic_DNA"/>
</dbReference>
<evidence type="ECO:0000256" key="1">
    <source>
        <dbReference type="SAM" id="MobiDB-lite"/>
    </source>
</evidence>
<gene>
    <name evidence="2" type="ORF">E1B28_007037</name>
</gene>
<dbReference type="Proteomes" id="UP001049176">
    <property type="component" value="Chromosome 4"/>
</dbReference>
<protein>
    <submittedName>
        <fullName evidence="2">Uncharacterized protein</fullName>
    </submittedName>
</protein>
<name>A0A9P7S0V1_9AGAR</name>
<feature type="region of interest" description="Disordered" evidence="1">
    <location>
        <begin position="1"/>
        <end position="33"/>
    </location>
</feature>
<evidence type="ECO:0000313" key="2">
    <source>
        <dbReference type="EMBL" id="KAG7093356.1"/>
    </source>
</evidence>
<feature type="compositionally biased region" description="Polar residues" evidence="1">
    <location>
        <begin position="1"/>
        <end position="13"/>
    </location>
</feature>
<organism evidence="2 3">
    <name type="scientific">Marasmius oreades</name>
    <name type="common">fairy-ring Marasmius</name>
    <dbReference type="NCBI Taxonomy" id="181124"/>
    <lineage>
        <taxon>Eukaryota</taxon>
        <taxon>Fungi</taxon>
        <taxon>Dikarya</taxon>
        <taxon>Basidiomycota</taxon>
        <taxon>Agaricomycotina</taxon>
        <taxon>Agaricomycetes</taxon>
        <taxon>Agaricomycetidae</taxon>
        <taxon>Agaricales</taxon>
        <taxon>Marasmiineae</taxon>
        <taxon>Marasmiaceae</taxon>
        <taxon>Marasmius</taxon>
    </lineage>
</organism>
<proteinExistence type="predicted"/>
<reference evidence="2" key="1">
    <citation type="journal article" date="2021" name="Genome Biol. Evol.">
        <title>The assembled and annotated genome of the fairy-ring fungus Marasmius oreades.</title>
        <authorList>
            <person name="Hiltunen M."/>
            <person name="Ament-Velasquez S.L."/>
            <person name="Johannesson H."/>
        </authorList>
    </citation>
    <scope>NUCLEOTIDE SEQUENCE</scope>
    <source>
        <strain evidence="2">03SP1</strain>
    </source>
</reference>
<comment type="caution">
    <text evidence="2">The sequence shown here is derived from an EMBL/GenBank/DDBJ whole genome shotgun (WGS) entry which is preliminary data.</text>
</comment>
<dbReference type="OrthoDB" id="2802795at2759"/>
<sequence length="111" mass="12301">MSSQSDSDVSLTRTKGCLKSSRTSPKKEKEHPHVAWCSEDEGLEHVYTADDWDRTAVEPAHQPLSDSDILELKAIQQTLPLAHQLPDPYTGKPGKQYLTRVPIVLLPLGPS</sequence>
<dbReference type="RefSeq" id="XP_043009826.1">
    <property type="nucleotide sequence ID" value="XM_043151746.1"/>
</dbReference>
<dbReference type="KEGG" id="more:E1B28_007037"/>
<evidence type="ECO:0000313" key="3">
    <source>
        <dbReference type="Proteomes" id="UP001049176"/>
    </source>
</evidence>
<keyword evidence="3" id="KW-1185">Reference proteome</keyword>